<feature type="non-terminal residue" evidence="2">
    <location>
        <position position="1"/>
    </location>
</feature>
<accession>A0A382IC41</accession>
<dbReference type="PANTHER" id="PTHR43685:SF3">
    <property type="entry name" value="SLR2126 PROTEIN"/>
    <property type="match status" value="1"/>
</dbReference>
<evidence type="ECO:0000259" key="1">
    <source>
        <dbReference type="Pfam" id="PF00535"/>
    </source>
</evidence>
<dbReference type="InterPro" id="IPR001173">
    <property type="entry name" value="Glyco_trans_2-like"/>
</dbReference>
<dbReference type="SUPFAM" id="SSF53448">
    <property type="entry name" value="Nucleotide-diphospho-sugar transferases"/>
    <property type="match status" value="1"/>
</dbReference>
<dbReference type="Pfam" id="PF00535">
    <property type="entry name" value="Glycos_transf_2"/>
    <property type="match status" value="1"/>
</dbReference>
<organism evidence="2">
    <name type="scientific">marine metagenome</name>
    <dbReference type="NCBI Taxonomy" id="408172"/>
    <lineage>
        <taxon>unclassified sequences</taxon>
        <taxon>metagenomes</taxon>
        <taxon>ecological metagenomes</taxon>
    </lineage>
</organism>
<dbReference type="AlphaFoldDB" id="A0A382IC41"/>
<dbReference type="Gene3D" id="3.90.550.10">
    <property type="entry name" value="Spore Coat Polysaccharide Biosynthesis Protein SpsA, Chain A"/>
    <property type="match status" value="1"/>
</dbReference>
<dbReference type="PANTHER" id="PTHR43685">
    <property type="entry name" value="GLYCOSYLTRANSFERASE"/>
    <property type="match status" value="1"/>
</dbReference>
<proteinExistence type="predicted"/>
<feature type="domain" description="Glycosyltransferase 2-like" evidence="1">
    <location>
        <begin position="29"/>
        <end position="209"/>
    </location>
</feature>
<protein>
    <recommendedName>
        <fullName evidence="1">Glycosyltransferase 2-like domain-containing protein</fullName>
    </recommendedName>
</protein>
<gene>
    <name evidence="2" type="ORF">METZ01_LOCUS249789</name>
</gene>
<name>A0A382IC41_9ZZZZ</name>
<sequence length="239" mass="26068">VNPDVVHGNDWRSLDPGLIGDWTPTRRVTVVVPCYNGQEPLALTFAALANQTYPRDLLEVVVADDGSDPPITVPPGTPFEARVVAQERAGFGLARARNTGAAAATGSILVFLDCDMVPEPHHVEAHARWHHLDDHILTLGFRNHVDFLGITPDDLRVAGSIDDLVGDRNVSSPQWIEFHMSRTKDLTSTDTDLFRIVTGGNLGISRDFYDHLGGSDESFTQWGAEDTELGYRAFNAGGV</sequence>
<feature type="non-terminal residue" evidence="2">
    <location>
        <position position="239"/>
    </location>
</feature>
<dbReference type="EMBL" id="UINC01066332">
    <property type="protein sequence ID" value="SVB96935.1"/>
    <property type="molecule type" value="Genomic_DNA"/>
</dbReference>
<reference evidence="2" key="1">
    <citation type="submission" date="2018-05" db="EMBL/GenBank/DDBJ databases">
        <authorList>
            <person name="Lanie J.A."/>
            <person name="Ng W.-L."/>
            <person name="Kazmierczak K.M."/>
            <person name="Andrzejewski T.M."/>
            <person name="Davidsen T.M."/>
            <person name="Wayne K.J."/>
            <person name="Tettelin H."/>
            <person name="Glass J.I."/>
            <person name="Rusch D."/>
            <person name="Podicherti R."/>
            <person name="Tsui H.-C.T."/>
            <person name="Winkler M.E."/>
        </authorList>
    </citation>
    <scope>NUCLEOTIDE SEQUENCE</scope>
</reference>
<evidence type="ECO:0000313" key="2">
    <source>
        <dbReference type="EMBL" id="SVB96935.1"/>
    </source>
</evidence>
<dbReference type="InterPro" id="IPR029044">
    <property type="entry name" value="Nucleotide-diphossugar_trans"/>
</dbReference>
<dbReference type="InterPro" id="IPR050834">
    <property type="entry name" value="Glycosyltransf_2"/>
</dbReference>